<name>A0AAD0U8U8_9BURK</name>
<evidence type="ECO:0000259" key="2">
    <source>
        <dbReference type="Pfam" id="PF02698"/>
    </source>
</evidence>
<keyword evidence="1" id="KW-0472">Membrane</keyword>
<proteinExistence type="predicted"/>
<organism evidence="3 4">
    <name type="scientific">Herbaspirillum rubrisubalbicans</name>
    <dbReference type="NCBI Taxonomy" id="80842"/>
    <lineage>
        <taxon>Bacteria</taxon>
        <taxon>Pseudomonadati</taxon>
        <taxon>Pseudomonadota</taxon>
        <taxon>Betaproteobacteria</taxon>
        <taxon>Burkholderiales</taxon>
        <taxon>Oxalobacteraceae</taxon>
        <taxon>Herbaspirillum</taxon>
    </lineage>
</organism>
<dbReference type="InterPro" id="IPR014729">
    <property type="entry name" value="Rossmann-like_a/b/a_fold"/>
</dbReference>
<accession>A0AAD0U8U8</accession>
<dbReference type="PANTHER" id="PTHR30336:SF4">
    <property type="entry name" value="ENVELOPE BIOGENESIS FACTOR ELYC"/>
    <property type="match status" value="1"/>
</dbReference>
<dbReference type="AlphaFoldDB" id="A0AAD0U8U8"/>
<dbReference type="PANTHER" id="PTHR30336">
    <property type="entry name" value="INNER MEMBRANE PROTEIN, PROBABLE PERMEASE"/>
    <property type="match status" value="1"/>
</dbReference>
<keyword evidence="1" id="KW-0812">Transmembrane</keyword>
<dbReference type="Pfam" id="PF02698">
    <property type="entry name" value="DUF218"/>
    <property type="match status" value="1"/>
</dbReference>
<dbReference type="Gene3D" id="3.40.50.620">
    <property type="entry name" value="HUPs"/>
    <property type="match status" value="1"/>
</dbReference>
<evidence type="ECO:0000313" key="3">
    <source>
        <dbReference type="EMBL" id="AYR25442.1"/>
    </source>
</evidence>
<dbReference type="InterPro" id="IPR003848">
    <property type="entry name" value="DUF218"/>
</dbReference>
<evidence type="ECO:0000313" key="4">
    <source>
        <dbReference type="Proteomes" id="UP000269199"/>
    </source>
</evidence>
<dbReference type="GO" id="GO:0005886">
    <property type="term" value="C:plasma membrane"/>
    <property type="evidence" value="ECO:0007669"/>
    <property type="project" value="TreeGrafter"/>
</dbReference>
<evidence type="ECO:0000256" key="1">
    <source>
        <dbReference type="SAM" id="Phobius"/>
    </source>
</evidence>
<feature type="domain" description="DUF218" evidence="2">
    <location>
        <begin position="83"/>
        <end position="246"/>
    </location>
</feature>
<dbReference type="Proteomes" id="UP000269199">
    <property type="component" value="Chromosome"/>
</dbReference>
<dbReference type="GO" id="GO:0000270">
    <property type="term" value="P:peptidoglycan metabolic process"/>
    <property type="evidence" value="ECO:0007669"/>
    <property type="project" value="TreeGrafter"/>
</dbReference>
<dbReference type="RefSeq" id="WP_061790527.1">
    <property type="nucleotide sequence ID" value="NZ_CP024996.1"/>
</dbReference>
<dbReference type="InterPro" id="IPR051599">
    <property type="entry name" value="Cell_Envelope_Assoc"/>
</dbReference>
<gene>
    <name evidence="3" type="ORF">RC54_17175</name>
</gene>
<dbReference type="EMBL" id="CP024996">
    <property type="protein sequence ID" value="AYR25442.1"/>
    <property type="molecule type" value="Genomic_DNA"/>
</dbReference>
<protein>
    <submittedName>
        <fullName evidence="3">YdcF family protein</fullName>
    </submittedName>
</protein>
<keyword evidence="1" id="KW-1133">Transmembrane helix</keyword>
<dbReference type="CDD" id="cd06259">
    <property type="entry name" value="YdcF-like"/>
    <property type="match status" value="1"/>
</dbReference>
<sequence>MPLSVLLSALASSLLLPPVSPVLLSLAGCWLRRRAPRTGLALMLLGVALLLVLSTRVAALWLIQPLQRQYPPLTHPGQIKQAQAIVILGSGRIDAAPEYGGSDEPTPIGMKRLQYGAFLQRQSGLPILVSGGNPDGSPESEAALMARSLQRDFGVPVRWQETHSDTTAQNARDSAALLKAEGITHILLVTDSVHMPRAMRAFAQTGLQVQAAPTLLLQPARARVSDYLPGASHLQMSSYALRERIGQWWYRVRGATAP</sequence>
<dbReference type="GO" id="GO:0043164">
    <property type="term" value="P:Gram-negative-bacterium-type cell wall biogenesis"/>
    <property type="evidence" value="ECO:0007669"/>
    <property type="project" value="TreeGrafter"/>
</dbReference>
<reference evidence="3 4" key="1">
    <citation type="submission" date="2017-11" db="EMBL/GenBank/DDBJ databases">
        <title>Complete genome sequence of Herbaspirillum rubrisubalbicans DSM 11543.</title>
        <authorList>
            <person name="Chen M."/>
            <person name="An Q."/>
        </authorList>
    </citation>
    <scope>NUCLEOTIDE SEQUENCE [LARGE SCALE GENOMIC DNA]</scope>
    <source>
        <strain evidence="3 4">DSM 11543</strain>
    </source>
</reference>
<feature type="transmembrane region" description="Helical" evidence="1">
    <location>
        <begin position="41"/>
        <end position="63"/>
    </location>
</feature>